<accession>A0A0F9Q149</accession>
<evidence type="ECO:0000313" key="1">
    <source>
        <dbReference type="EMBL" id="KKN30732.1"/>
    </source>
</evidence>
<protein>
    <submittedName>
        <fullName evidence="1">Uncharacterized protein</fullName>
    </submittedName>
</protein>
<dbReference type="AlphaFoldDB" id="A0A0F9Q149"/>
<gene>
    <name evidence="1" type="ORF">LCGC14_0831090</name>
</gene>
<organism evidence="1">
    <name type="scientific">marine sediment metagenome</name>
    <dbReference type="NCBI Taxonomy" id="412755"/>
    <lineage>
        <taxon>unclassified sequences</taxon>
        <taxon>metagenomes</taxon>
        <taxon>ecological metagenomes</taxon>
    </lineage>
</organism>
<proteinExistence type="predicted"/>
<reference evidence="1" key="1">
    <citation type="journal article" date="2015" name="Nature">
        <title>Complex archaea that bridge the gap between prokaryotes and eukaryotes.</title>
        <authorList>
            <person name="Spang A."/>
            <person name="Saw J.H."/>
            <person name="Jorgensen S.L."/>
            <person name="Zaremba-Niedzwiedzka K."/>
            <person name="Martijn J."/>
            <person name="Lind A.E."/>
            <person name="van Eijk R."/>
            <person name="Schleper C."/>
            <person name="Guy L."/>
            <person name="Ettema T.J."/>
        </authorList>
    </citation>
    <scope>NUCLEOTIDE SEQUENCE</scope>
</reference>
<comment type="caution">
    <text evidence="1">The sequence shown here is derived from an EMBL/GenBank/DDBJ whole genome shotgun (WGS) entry which is preliminary data.</text>
</comment>
<sequence>MRIDGPVEIGDKLAQMLFEAMTEVGQSGVAQMFAARLMSGPLSDKAVEAAAKVYMERAKIPQAGAKALREGIAAKCRTLGEGSVNPEHLKILLAEGMKNAVVEIVKERVDEIFAAMPADNFVAAAAPGVGRTVERLTERYFLETQAGQTKIMEIIDHACENGRDHLNDIANNRLDAIVDPKIKAKRPVGRPRKLRT</sequence>
<dbReference type="EMBL" id="LAZR01002385">
    <property type="protein sequence ID" value="KKN30732.1"/>
    <property type="molecule type" value="Genomic_DNA"/>
</dbReference>
<name>A0A0F9Q149_9ZZZZ</name>